<dbReference type="PANTHER" id="PTHR38593">
    <property type="entry name" value="BLR2558 PROTEIN"/>
    <property type="match status" value="1"/>
</dbReference>
<feature type="domain" description="DUF4142" evidence="2">
    <location>
        <begin position="24"/>
        <end position="155"/>
    </location>
</feature>
<accession>A0A9X1DDN5</accession>
<dbReference type="InterPro" id="IPR025419">
    <property type="entry name" value="DUF4142"/>
</dbReference>
<protein>
    <submittedName>
        <fullName evidence="3">DUF4142 domain-containing protein</fullName>
    </submittedName>
</protein>
<keyword evidence="1" id="KW-0732">Signal</keyword>
<comment type="caution">
    <text evidence="3">The sequence shown here is derived from an EMBL/GenBank/DDBJ whole genome shotgun (WGS) entry which is preliminary data.</text>
</comment>
<feature type="signal peptide" evidence="1">
    <location>
        <begin position="1"/>
        <end position="21"/>
    </location>
</feature>
<keyword evidence="4" id="KW-1185">Reference proteome</keyword>
<dbReference type="PANTHER" id="PTHR38593:SF1">
    <property type="entry name" value="BLR2558 PROTEIN"/>
    <property type="match status" value="1"/>
</dbReference>
<proteinExistence type="predicted"/>
<evidence type="ECO:0000313" key="4">
    <source>
        <dbReference type="Proteomes" id="UP001138757"/>
    </source>
</evidence>
<dbReference type="Pfam" id="PF13628">
    <property type="entry name" value="DUF4142"/>
    <property type="match status" value="1"/>
</dbReference>
<feature type="chain" id="PRO_5040814381" evidence="1">
    <location>
        <begin position="22"/>
        <end position="159"/>
    </location>
</feature>
<dbReference type="Gene3D" id="1.20.1260.10">
    <property type="match status" value="1"/>
</dbReference>
<name>A0A9X1DDN5_9SPHN</name>
<evidence type="ECO:0000313" key="3">
    <source>
        <dbReference type="EMBL" id="MBT2187989.1"/>
    </source>
</evidence>
<organism evidence="3 4">
    <name type="scientific">Sphingobium nicotianae</name>
    <dbReference type="NCBI Taxonomy" id="2782607"/>
    <lineage>
        <taxon>Bacteria</taxon>
        <taxon>Pseudomonadati</taxon>
        <taxon>Pseudomonadota</taxon>
        <taxon>Alphaproteobacteria</taxon>
        <taxon>Sphingomonadales</taxon>
        <taxon>Sphingomonadaceae</taxon>
        <taxon>Sphingobium</taxon>
    </lineage>
</organism>
<reference evidence="3" key="1">
    <citation type="submission" date="2021-05" db="EMBL/GenBank/DDBJ databases">
        <title>Genome of Sphingobium sp. strain.</title>
        <authorList>
            <person name="Fan R."/>
        </authorList>
    </citation>
    <scope>NUCLEOTIDE SEQUENCE</scope>
    <source>
        <strain evidence="3">H33</strain>
    </source>
</reference>
<dbReference type="AlphaFoldDB" id="A0A9X1DDN5"/>
<dbReference type="InterPro" id="IPR012347">
    <property type="entry name" value="Ferritin-like"/>
</dbReference>
<dbReference type="Proteomes" id="UP001138757">
    <property type="component" value="Unassembled WGS sequence"/>
</dbReference>
<sequence>MKKLPLLAALASFAIAAPLYAATTAATYVAKAGGGDLYETQSSKLVLTTTKDAKVRAFADRMIADHAVSTAKVKAAAAKSKLTVAAPKLDAAQNAMMAELKAATGPARDKLYLQQQHKAHEMALALHQDYANSGDKPALKSAAAEIVPVVKQHIASMPM</sequence>
<evidence type="ECO:0000256" key="1">
    <source>
        <dbReference type="SAM" id="SignalP"/>
    </source>
</evidence>
<evidence type="ECO:0000259" key="2">
    <source>
        <dbReference type="Pfam" id="PF13628"/>
    </source>
</evidence>
<gene>
    <name evidence="3" type="ORF">KK488_13625</name>
</gene>
<dbReference type="RefSeq" id="WP_214624232.1">
    <property type="nucleotide sequence ID" value="NZ_JAHGAW010000008.1"/>
</dbReference>
<dbReference type="EMBL" id="JAHGAW010000008">
    <property type="protein sequence ID" value="MBT2187989.1"/>
    <property type="molecule type" value="Genomic_DNA"/>
</dbReference>